<dbReference type="InterPro" id="IPR000026">
    <property type="entry name" value="N1-like"/>
</dbReference>
<keyword evidence="1" id="KW-0540">Nuclease</keyword>
<dbReference type="EMBL" id="BAAAOQ010000027">
    <property type="protein sequence ID" value="GAA2203212.1"/>
    <property type="molecule type" value="Genomic_DNA"/>
</dbReference>
<dbReference type="PROSITE" id="PS51257">
    <property type="entry name" value="PROKAR_LIPOPROTEIN"/>
    <property type="match status" value="1"/>
</dbReference>
<evidence type="ECO:0000313" key="4">
    <source>
        <dbReference type="Proteomes" id="UP001501391"/>
    </source>
</evidence>
<evidence type="ECO:0000256" key="2">
    <source>
        <dbReference type="ARBA" id="ARBA00022801"/>
    </source>
</evidence>
<dbReference type="Proteomes" id="UP001501391">
    <property type="component" value="Unassembled WGS sequence"/>
</dbReference>
<keyword evidence="2" id="KW-0378">Hydrolase</keyword>
<dbReference type="InterPro" id="IPR016191">
    <property type="entry name" value="Ribonuclease/ribotoxin"/>
</dbReference>
<dbReference type="Gene3D" id="3.10.450.30">
    <property type="entry name" value="Microbial ribonucleases"/>
    <property type="match status" value="1"/>
</dbReference>
<evidence type="ECO:0000313" key="3">
    <source>
        <dbReference type="EMBL" id="GAA2203212.1"/>
    </source>
</evidence>
<sequence length="143" mass="15520">MLLRFVPRALSGPLVCLAVLCSVLCPVLLTGCASERGAATAPGVSTPAWATGMAAVPESRLPAEARRTLALIDQGGPFPYARDGVVFGNFEGRLPRQRRGYYHEYTVRTPGSPDCGPRRIVTGQGGEFYYTDDHYESFRAVLR</sequence>
<protein>
    <submittedName>
        <fullName evidence="3">Ribonuclease</fullName>
    </submittedName>
</protein>
<accession>A0ABN3C3H8</accession>
<reference evidence="3 4" key="1">
    <citation type="journal article" date="2019" name="Int. J. Syst. Evol. Microbiol.">
        <title>The Global Catalogue of Microorganisms (GCM) 10K type strain sequencing project: providing services to taxonomists for standard genome sequencing and annotation.</title>
        <authorList>
            <consortium name="The Broad Institute Genomics Platform"/>
            <consortium name="The Broad Institute Genome Sequencing Center for Infectious Disease"/>
            <person name="Wu L."/>
            <person name="Ma J."/>
        </authorList>
    </citation>
    <scope>NUCLEOTIDE SEQUENCE [LARGE SCALE GENOMIC DNA]</scope>
    <source>
        <strain evidence="3 4">JCM 14924</strain>
    </source>
</reference>
<dbReference type="SUPFAM" id="SSF53933">
    <property type="entry name" value="Microbial ribonucleases"/>
    <property type="match status" value="1"/>
</dbReference>
<comment type="caution">
    <text evidence="3">The sequence shown here is derived from an EMBL/GenBank/DDBJ whole genome shotgun (WGS) entry which is preliminary data.</text>
</comment>
<dbReference type="Pfam" id="PF00545">
    <property type="entry name" value="Ribonuclease"/>
    <property type="match status" value="1"/>
</dbReference>
<organism evidence="3 4">
    <name type="scientific">Streptomyces bangladeshensis</name>
    <dbReference type="NCBI Taxonomy" id="295352"/>
    <lineage>
        <taxon>Bacteria</taxon>
        <taxon>Bacillati</taxon>
        <taxon>Actinomycetota</taxon>
        <taxon>Actinomycetes</taxon>
        <taxon>Kitasatosporales</taxon>
        <taxon>Streptomycetaceae</taxon>
        <taxon>Streptomyces</taxon>
    </lineage>
</organism>
<proteinExistence type="predicted"/>
<name>A0ABN3C3H8_9ACTN</name>
<keyword evidence="4" id="KW-1185">Reference proteome</keyword>
<gene>
    <name evidence="3" type="ORF">GCM10009787_65340</name>
</gene>
<evidence type="ECO:0000256" key="1">
    <source>
        <dbReference type="ARBA" id="ARBA00022722"/>
    </source>
</evidence>
<dbReference type="RefSeq" id="WP_346164074.1">
    <property type="nucleotide sequence ID" value="NZ_BAAAOQ010000027.1"/>
</dbReference>